<dbReference type="PANTHER" id="PTHR30250:SF26">
    <property type="entry name" value="PSMA PROTEIN"/>
    <property type="match status" value="1"/>
</dbReference>
<dbReference type="PANTHER" id="PTHR30250">
    <property type="entry name" value="PST FAMILY PREDICTED COLANIC ACID TRANSPORTER"/>
    <property type="match status" value="1"/>
</dbReference>
<organism evidence="7 8">
    <name type="scientific">Sphingobacterium alkalisoli</name>
    <dbReference type="NCBI Taxonomy" id="1874115"/>
    <lineage>
        <taxon>Bacteria</taxon>
        <taxon>Pseudomonadati</taxon>
        <taxon>Bacteroidota</taxon>
        <taxon>Sphingobacteriia</taxon>
        <taxon>Sphingobacteriales</taxon>
        <taxon>Sphingobacteriaceae</taxon>
        <taxon>Sphingobacterium</taxon>
    </lineage>
</organism>
<evidence type="ECO:0000313" key="7">
    <source>
        <dbReference type="EMBL" id="TJY61361.1"/>
    </source>
</evidence>
<feature type="transmembrane region" description="Helical" evidence="6">
    <location>
        <begin position="81"/>
        <end position="109"/>
    </location>
</feature>
<comment type="caution">
    <text evidence="7">The sequence shown here is derived from an EMBL/GenBank/DDBJ whole genome shotgun (WGS) entry which is preliminary data.</text>
</comment>
<evidence type="ECO:0008006" key="9">
    <source>
        <dbReference type="Google" id="ProtNLM"/>
    </source>
</evidence>
<comment type="subcellular location">
    <subcellularLocation>
        <location evidence="1">Cell membrane</location>
        <topology evidence="1">Multi-pass membrane protein</topology>
    </subcellularLocation>
</comment>
<dbReference type="OrthoDB" id="5365632at2"/>
<keyword evidence="4 6" id="KW-1133">Transmembrane helix</keyword>
<dbReference type="AlphaFoldDB" id="A0A4U0GQY4"/>
<evidence type="ECO:0000256" key="3">
    <source>
        <dbReference type="ARBA" id="ARBA00022692"/>
    </source>
</evidence>
<feature type="transmembrane region" description="Helical" evidence="6">
    <location>
        <begin position="340"/>
        <end position="360"/>
    </location>
</feature>
<proteinExistence type="predicted"/>
<feature type="transmembrane region" description="Helical" evidence="6">
    <location>
        <begin position="224"/>
        <end position="242"/>
    </location>
</feature>
<evidence type="ECO:0000256" key="5">
    <source>
        <dbReference type="ARBA" id="ARBA00023136"/>
    </source>
</evidence>
<gene>
    <name evidence="7" type="ORF">FAZ19_22340</name>
</gene>
<sequence>MSSSSISKNTFLLYFKTLFNILIAFYSTKLVLQNLGVVDYGVYNLVAGFVSLFSFLKASLSSSTQRFISYALGKDSSDVKSLFSTNVLIHLVFSIIVVLLLLTVGSFGMGKLSIPSDKETIAQNVFFIVLLDAFITINAIPYEGLLTAKENFVLITILGVVESLLKLMAAIMLGFLESDRLLFYSIFLVLTSLIIRSVSTLYCKRNYLESKVSFTDFGLAYAREMVSFVGWNTFGAVCSIFRNQGLAVVLNLFFGVLVNASYAIANQINSQLSFFSQSIIMSVRPRLVKAEGSGDRETMVQLSFIASKFSFYLLTFFSIPLIVKMPIILKYWLNINSSETINFCRLIIILNLIIQLTVGISMSMQAVGKIKFYQIVVGSTIMLSVPFGYLVFMLNFPPSAILIVAICVEILASGLRLFFAKRTYNLDVFKYIKDVIVPPVIVFFISYFFVNYIDFLLTDFNEILQLLITTCVSTMMICLSISFFGLNTRERVLIKDLFKKVLLKLTWK</sequence>
<keyword evidence="8" id="KW-1185">Reference proteome</keyword>
<feature type="transmembrane region" description="Helical" evidence="6">
    <location>
        <begin position="372"/>
        <end position="394"/>
    </location>
</feature>
<feature type="transmembrane region" description="Helical" evidence="6">
    <location>
        <begin position="121"/>
        <end position="140"/>
    </location>
</feature>
<accession>A0A4U0GQY4</accession>
<feature type="transmembrane region" description="Helical" evidence="6">
    <location>
        <begin position="309"/>
        <end position="328"/>
    </location>
</feature>
<dbReference type="RefSeq" id="WP_136822998.1">
    <property type="nucleotide sequence ID" value="NZ_BMJX01000010.1"/>
</dbReference>
<feature type="transmembrane region" description="Helical" evidence="6">
    <location>
        <begin position="152"/>
        <end position="175"/>
    </location>
</feature>
<dbReference type="InterPro" id="IPR050833">
    <property type="entry name" value="Poly_Biosynth_Transport"/>
</dbReference>
<dbReference type="EMBL" id="SUKA01000010">
    <property type="protein sequence ID" value="TJY61361.1"/>
    <property type="molecule type" value="Genomic_DNA"/>
</dbReference>
<feature type="transmembrane region" description="Helical" evidence="6">
    <location>
        <begin position="40"/>
        <end position="60"/>
    </location>
</feature>
<keyword evidence="2" id="KW-1003">Cell membrane</keyword>
<dbReference type="GO" id="GO:0005886">
    <property type="term" value="C:plasma membrane"/>
    <property type="evidence" value="ECO:0007669"/>
    <property type="project" value="UniProtKB-SubCell"/>
</dbReference>
<evidence type="ECO:0000256" key="6">
    <source>
        <dbReference type="SAM" id="Phobius"/>
    </source>
</evidence>
<feature type="transmembrane region" description="Helical" evidence="6">
    <location>
        <begin position="248"/>
        <end position="265"/>
    </location>
</feature>
<evidence type="ECO:0000313" key="8">
    <source>
        <dbReference type="Proteomes" id="UP000309872"/>
    </source>
</evidence>
<dbReference type="Proteomes" id="UP000309872">
    <property type="component" value="Unassembled WGS sequence"/>
</dbReference>
<feature type="transmembrane region" description="Helical" evidence="6">
    <location>
        <begin position="400"/>
        <end position="419"/>
    </location>
</feature>
<keyword evidence="5 6" id="KW-0472">Membrane</keyword>
<feature type="transmembrane region" description="Helical" evidence="6">
    <location>
        <begin position="431"/>
        <end position="451"/>
    </location>
</feature>
<reference evidence="7 8" key="1">
    <citation type="submission" date="2019-04" db="EMBL/GenBank/DDBJ databases">
        <title>Sphingobacterium olei sp. nov., isolated from oil-contaminated soil.</title>
        <authorList>
            <person name="Liu B."/>
        </authorList>
    </citation>
    <scope>NUCLEOTIDE SEQUENCE [LARGE SCALE GENOMIC DNA]</scope>
    <source>
        <strain evidence="7 8">Y3L14</strain>
    </source>
</reference>
<evidence type="ECO:0000256" key="1">
    <source>
        <dbReference type="ARBA" id="ARBA00004651"/>
    </source>
</evidence>
<feature type="transmembrane region" description="Helical" evidence="6">
    <location>
        <begin position="463"/>
        <end position="486"/>
    </location>
</feature>
<evidence type="ECO:0000256" key="2">
    <source>
        <dbReference type="ARBA" id="ARBA00022475"/>
    </source>
</evidence>
<name>A0A4U0GQY4_9SPHI</name>
<protein>
    <recommendedName>
        <fullName evidence="9">Lipopolysaccharide biosynthesis protein</fullName>
    </recommendedName>
</protein>
<feature type="transmembrane region" description="Helical" evidence="6">
    <location>
        <begin position="12"/>
        <end position="28"/>
    </location>
</feature>
<keyword evidence="3 6" id="KW-0812">Transmembrane</keyword>
<evidence type="ECO:0000256" key="4">
    <source>
        <dbReference type="ARBA" id="ARBA00022989"/>
    </source>
</evidence>
<feature type="transmembrane region" description="Helical" evidence="6">
    <location>
        <begin position="181"/>
        <end position="203"/>
    </location>
</feature>